<dbReference type="EMBL" id="QUNO01000002">
    <property type="protein sequence ID" value="REH54126.1"/>
    <property type="molecule type" value="Genomic_DNA"/>
</dbReference>
<dbReference type="Proteomes" id="UP000256269">
    <property type="component" value="Unassembled WGS sequence"/>
</dbReference>
<evidence type="ECO:0000313" key="2">
    <source>
        <dbReference type="Proteomes" id="UP000256269"/>
    </source>
</evidence>
<accession>A0A3E0I6H3</accession>
<name>A0A3E0I6H3_9PSEU</name>
<organism evidence="1 2">
    <name type="scientific">Kutzneria buriramensis</name>
    <dbReference type="NCBI Taxonomy" id="1045776"/>
    <lineage>
        <taxon>Bacteria</taxon>
        <taxon>Bacillati</taxon>
        <taxon>Actinomycetota</taxon>
        <taxon>Actinomycetes</taxon>
        <taxon>Pseudonocardiales</taxon>
        <taxon>Pseudonocardiaceae</taxon>
        <taxon>Kutzneria</taxon>
    </lineage>
</organism>
<reference evidence="1 2" key="1">
    <citation type="submission" date="2018-08" db="EMBL/GenBank/DDBJ databases">
        <title>Genomic Encyclopedia of Archaeal and Bacterial Type Strains, Phase II (KMG-II): from individual species to whole genera.</title>
        <authorList>
            <person name="Goeker M."/>
        </authorList>
    </citation>
    <scope>NUCLEOTIDE SEQUENCE [LARGE SCALE GENOMIC DNA]</scope>
    <source>
        <strain evidence="1 2">DSM 45791</strain>
    </source>
</reference>
<dbReference type="AlphaFoldDB" id="A0A3E0I6H3"/>
<keyword evidence="2" id="KW-1185">Reference proteome</keyword>
<proteinExistence type="predicted"/>
<gene>
    <name evidence="1" type="ORF">BCF44_102358</name>
</gene>
<dbReference type="RefSeq" id="WP_170217370.1">
    <property type="nucleotide sequence ID" value="NZ_CP144375.1"/>
</dbReference>
<comment type="caution">
    <text evidence="1">The sequence shown here is derived from an EMBL/GenBank/DDBJ whole genome shotgun (WGS) entry which is preliminary data.</text>
</comment>
<sequence>MTLHQRVRRPTYRTRPVEDGLDIGACRCGRITNSLGQRVLHRRYTCTAAAGPDGRP</sequence>
<protein>
    <submittedName>
        <fullName evidence="1">Uncharacterized protein</fullName>
    </submittedName>
</protein>
<evidence type="ECO:0000313" key="1">
    <source>
        <dbReference type="EMBL" id="REH54126.1"/>
    </source>
</evidence>